<feature type="domain" description="Gfo/Idh/MocA-like oxidoreductase N-terminal" evidence="1">
    <location>
        <begin position="99"/>
        <end position="166"/>
    </location>
</feature>
<dbReference type="Pfam" id="PF01408">
    <property type="entry name" value="GFO_IDH_MocA"/>
    <property type="match status" value="1"/>
</dbReference>
<dbReference type="Pfam" id="PF16490">
    <property type="entry name" value="Oxidoreduct_C"/>
    <property type="match status" value="1"/>
</dbReference>
<dbReference type="EMBL" id="CP022515">
    <property type="protein sequence ID" value="ASO05541.1"/>
    <property type="molecule type" value="Genomic_DNA"/>
</dbReference>
<reference evidence="3 4" key="1">
    <citation type="submission" date="2017-07" db="EMBL/GenBank/DDBJ databases">
        <title>Genome Sequence of Arenibacter algicola Strain SMS7 Isolated from a culture of the Diatom Skeletonema marinoi.</title>
        <authorList>
            <person name="Topel M."/>
            <person name="Pinder M.I.M."/>
            <person name="Johansson O.N."/>
            <person name="Kourtchenko O."/>
            <person name="Godhe A."/>
            <person name="Clarke A.K."/>
        </authorList>
    </citation>
    <scope>NUCLEOTIDE SEQUENCE [LARGE SCALE GENOMIC DNA]</scope>
    <source>
        <strain evidence="3 4">SMS7</strain>
    </source>
</reference>
<organism evidence="3 4">
    <name type="scientific">Arenibacter algicola</name>
    <dbReference type="NCBI Taxonomy" id="616991"/>
    <lineage>
        <taxon>Bacteria</taxon>
        <taxon>Pseudomonadati</taxon>
        <taxon>Bacteroidota</taxon>
        <taxon>Flavobacteriia</taxon>
        <taxon>Flavobacteriales</taxon>
        <taxon>Flavobacteriaceae</taxon>
        <taxon>Arenibacter</taxon>
    </lineage>
</organism>
<dbReference type="RefSeq" id="WP_093978275.1">
    <property type="nucleotide sequence ID" value="NZ_CP022515.1"/>
</dbReference>
<evidence type="ECO:0000259" key="1">
    <source>
        <dbReference type="Pfam" id="PF01408"/>
    </source>
</evidence>
<evidence type="ECO:0000313" key="3">
    <source>
        <dbReference type="EMBL" id="ASO05541.1"/>
    </source>
</evidence>
<sequence length="458" mass="52434">MKYNVLALLVILCLGCGESKKEVKPTMDDNPGQVRLMTLDPGHFHAALVQKTMYEGVDSTIYVFAPEGPEVNDFLNKIKSYNTRTENPTHWKVDSYFGNDYLEKMISQKPGNVMVVAGKNSKKIDYILAAVKAGLNVYADKPLVINPEGFQKLEEAFKIANEKGVMIYDIMTERFEVTTGMQRQFSMLPEVFGQVLEGSKEEPAIIKESVHHFFKYVSGQPLVRPAWFFDVNEEGEGIVDVTTHLVDLVQWELFPDEIIERADIEMVEAKRWPTILTLEEFKRVTGLENYPDYLQKDLEGDKLKVYCNGEMLYKIKGKYAKVSVIWNYEAPEGTGDTHYSIMRGTKSDLIIKQGAEENYKPTLYIKSKGGENFDNVIAEAIEQHINSKFAGTKAEKVLEDMWKINIPDEFKIGHEAHFGQVTQNYLRYLENGKLPNWEVPNMITKYYTTIEAYKMAKE</sequence>
<name>A0A221UXC3_9FLAO</name>
<dbReference type="InterPro" id="IPR036291">
    <property type="entry name" value="NAD(P)-bd_dom_sf"/>
</dbReference>
<accession>A0A221UXC3</accession>
<dbReference type="Gene3D" id="3.40.50.720">
    <property type="entry name" value="NAD(P)-binding Rossmann-like Domain"/>
    <property type="match status" value="1"/>
</dbReference>
<evidence type="ECO:0000313" key="4">
    <source>
        <dbReference type="Proteomes" id="UP000204551"/>
    </source>
</evidence>
<dbReference type="AlphaFoldDB" id="A0A221UXC3"/>
<dbReference type="Proteomes" id="UP000204551">
    <property type="component" value="Chromosome"/>
</dbReference>
<gene>
    <name evidence="3" type="ORF">AREALGSMS7_02083</name>
</gene>
<dbReference type="SUPFAM" id="SSF51735">
    <property type="entry name" value="NAD(P)-binding Rossmann-fold domains"/>
    <property type="match status" value="1"/>
</dbReference>
<dbReference type="InterPro" id="IPR000683">
    <property type="entry name" value="Gfo/Idh/MocA-like_OxRdtase_N"/>
</dbReference>
<dbReference type="InterPro" id="IPR032459">
    <property type="entry name" value="Oxidoreduct_C"/>
</dbReference>
<protein>
    <submittedName>
        <fullName evidence="3">Oxidoreductase</fullName>
    </submittedName>
</protein>
<dbReference type="KEGG" id="aalg:AREALGSMS7_02083"/>
<dbReference type="eggNOG" id="COG0673">
    <property type="taxonomic scope" value="Bacteria"/>
</dbReference>
<dbReference type="GO" id="GO:0000166">
    <property type="term" value="F:nucleotide binding"/>
    <property type="evidence" value="ECO:0007669"/>
    <property type="project" value="InterPro"/>
</dbReference>
<feature type="domain" description="Putative oxidoreductase C-terminal" evidence="2">
    <location>
        <begin position="181"/>
        <end position="457"/>
    </location>
</feature>
<dbReference type="STRING" id="616991.GCA_000733925_00389"/>
<proteinExistence type="predicted"/>
<evidence type="ECO:0000259" key="2">
    <source>
        <dbReference type="Pfam" id="PF16490"/>
    </source>
</evidence>